<dbReference type="Proteomes" id="UP001183176">
    <property type="component" value="Unassembled WGS sequence"/>
</dbReference>
<organism evidence="2 3">
    <name type="scientific">Jatrophihabitans lederbergiae</name>
    <dbReference type="NCBI Taxonomy" id="3075547"/>
    <lineage>
        <taxon>Bacteria</taxon>
        <taxon>Bacillati</taxon>
        <taxon>Actinomycetota</taxon>
        <taxon>Actinomycetes</taxon>
        <taxon>Jatrophihabitantales</taxon>
        <taxon>Jatrophihabitantaceae</taxon>
        <taxon>Jatrophihabitans</taxon>
    </lineage>
</organism>
<dbReference type="EMBL" id="JAVREH010000142">
    <property type="protein sequence ID" value="MDT0264530.1"/>
    <property type="molecule type" value="Genomic_DNA"/>
</dbReference>
<evidence type="ECO:0000313" key="3">
    <source>
        <dbReference type="Proteomes" id="UP001183176"/>
    </source>
</evidence>
<protein>
    <submittedName>
        <fullName evidence="2">Uncharacterized protein</fullName>
    </submittedName>
</protein>
<proteinExistence type="predicted"/>
<name>A0ABU2JHS1_9ACTN</name>
<gene>
    <name evidence="2" type="ORF">RM423_24570</name>
</gene>
<sequence>RPRRHGLRQRQTRRTIRRSTTRRAAPRNRSLTKTNPQVLTIAHVRRLLFELYWRHGADIGNPTVLRTPLVGPMLRGHSGVDPITTDAFRRIRSWRSEWQDLGRPDLPCVQVQDQAFTGLEAVRRLGEEVSGLQSNPELVELPDPSRYPPLSVHPNLTWVSEVGGTWEDTYQQAPLD</sequence>
<feature type="non-terminal residue" evidence="2">
    <location>
        <position position="1"/>
    </location>
</feature>
<keyword evidence="3" id="KW-1185">Reference proteome</keyword>
<evidence type="ECO:0000256" key="1">
    <source>
        <dbReference type="SAM" id="MobiDB-lite"/>
    </source>
</evidence>
<comment type="caution">
    <text evidence="2">The sequence shown here is derived from an EMBL/GenBank/DDBJ whole genome shotgun (WGS) entry which is preliminary data.</text>
</comment>
<reference evidence="3" key="1">
    <citation type="submission" date="2023-07" db="EMBL/GenBank/DDBJ databases">
        <title>30 novel species of actinomycetes from the DSMZ collection.</title>
        <authorList>
            <person name="Nouioui I."/>
        </authorList>
    </citation>
    <scope>NUCLEOTIDE SEQUENCE [LARGE SCALE GENOMIC DNA]</scope>
    <source>
        <strain evidence="3">DSM 44399</strain>
    </source>
</reference>
<dbReference type="RefSeq" id="WP_311425664.1">
    <property type="nucleotide sequence ID" value="NZ_JAVREH010000142.1"/>
</dbReference>
<evidence type="ECO:0000313" key="2">
    <source>
        <dbReference type="EMBL" id="MDT0264530.1"/>
    </source>
</evidence>
<accession>A0ABU2JHS1</accession>
<feature type="compositionally biased region" description="Basic residues" evidence="1">
    <location>
        <begin position="1"/>
        <end position="26"/>
    </location>
</feature>
<feature type="region of interest" description="Disordered" evidence="1">
    <location>
        <begin position="1"/>
        <end position="34"/>
    </location>
</feature>